<dbReference type="CDD" id="cd10747">
    <property type="entry name" value="DnaJ_C"/>
    <property type="match status" value="1"/>
</dbReference>
<dbReference type="AlphaFoldDB" id="A0AAV8SMQ6"/>
<dbReference type="InterPro" id="IPR036869">
    <property type="entry name" value="J_dom_sf"/>
</dbReference>
<gene>
    <name evidence="3" type="ORF">K2173_022813</name>
</gene>
<dbReference type="FunFam" id="2.60.260.20:FF:000002">
    <property type="entry name" value="Dnaj homolog subfamily b member"/>
    <property type="match status" value="1"/>
</dbReference>
<proteinExistence type="predicted"/>
<dbReference type="PROSITE" id="PS50076">
    <property type="entry name" value="DNAJ_2"/>
    <property type="match status" value="1"/>
</dbReference>
<name>A0AAV8SMQ6_9ROSI</name>
<dbReference type="PROSITE" id="PS00636">
    <property type="entry name" value="DNAJ_1"/>
    <property type="match status" value="1"/>
</dbReference>
<dbReference type="InterPro" id="IPR018253">
    <property type="entry name" value="DnaJ_domain_CS"/>
</dbReference>
<dbReference type="Proteomes" id="UP001159364">
    <property type="component" value="Linkage Group LG10"/>
</dbReference>
<dbReference type="InterPro" id="IPR051339">
    <property type="entry name" value="DnaJ_subfamily_B"/>
</dbReference>
<evidence type="ECO:0000259" key="2">
    <source>
        <dbReference type="PROSITE" id="PS50076"/>
    </source>
</evidence>
<dbReference type="FunFam" id="2.60.260.20:FF:000006">
    <property type="entry name" value="DnaJ subfamily B member 13"/>
    <property type="match status" value="1"/>
</dbReference>
<sequence>MWEDYYKILGVNRNASNDDLKKAYDRLVSMWHPDNVPSTLRREGEFMFNQISEAFSVLSDPQKRQNYDLFGEEVSKTDPFQFSWKDVDEEYFSLENAGRLHRGQGSVRDRIRVKKPAVEHQLLCSLEELYQGAKKEMTISRDILDNSCSLQTIEETLTIEIKPGWKPGTKITFPEKGSVPFGIPADLVYVIDEKPHAIYKRDGNDLVLNREITVVEALTGKCIELTTLDGRILVIPLTNIVKPGHEIIVPNEGMPYSSEPRKRGNLRIKIDVAYPSTLTAKQKSELRTIFGGAS</sequence>
<dbReference type="InterPro" id="IPR002939">
    <property type="entry name" value="DnaJ_C"/>
</dbReference>
<dbReference type="SUPFAM" id="SSF46565">
    <property type="entry name" value="Chaperone J-domain"/>
    <property type="match status" value="1"/>
</dbReference>
<dbReference type="InterPro" id="IPR008971">
    <property type="entry name" value="HSP40/DnaJ_pept-bd"/>
</dbReference>
<dbReference type="CDD" id="cd06257">
    <property type="entry name" value="DnaJ"/>
    <property type="match status" value="1"/>
</dbReference>
<dbReference type="Pfam" id="PF00226">
    <property type="entry name" value="DnaJ"/>
    <property type="match status" value="1"/>
</dbReference>
<dbReference type="PRINTS" id="PR00625">
    <property type="entry name" value="JDOMAIN"/>
</dbReference>
<dbReference type="SMART" id="SM00271">
    <property type="entry name" value="DnaJ"/>
    <property type="match status" value="1"/>
</dbReference>
<dbReference type="GO" id="GO:0005829">
    <property type="term" value="C:cytosol"/>
    <property type="evidence" value="ECO:0007669"/>
    <property type="project" value="TreeGrafter"/>
</dbReference>
<protein>
    <recommendedName>
        <fullName evidence="2">J domain-containing protein</fullName>
    </recommendedName>
</protein>
<keyword evidence="1" id="KW-0143">Chaperone</keyword>
<reference evidence="3 4" key="1">
    <citation type="submission" date="2021-09" db="EMBL/GenBank/DDBJ databases">
        <title>Genomic insights and catalytic innovation underlie evolution of tropane alkaloids biosynthesis.</title>
        <authorList>
            <person name="Wang Y.-J."/>
            <person name="Tian T."/>
            <person name="Huang J.-P."/>
            <person name="Huang S.-X."/>
        </authorList>
    </citation>
    <scope>NUCLEOTIDE SEQUENCE [LARGE SCALE GENOMIC DNA]</scope>
    <source>
        <strain evidence="3">KIB-2018</strain>
        <tissue evidence="3">Leaf</tissue>
    </source>
</reference>
<dbReference type="EMBL" id="JAIWQS010000010">
    <property type="protein sequence ID" value="KAJ8753572.1"/>
    <property type="molecule type" value="Genomic_DNA"/>
</dbReference>
<evidence type="ECO:0000313" key="3">
    <source>
        <dbReference type="EMBL" id="KAJ8753572.1"/>
    </source>
</evidence>
<dbReference type="Pfam" id="PF01556">
    <property type="entry name" value="DnaJ_C"/>
    <property type="match status" value="1"/>
</dbReference>
<dbReference type="Gene3D" id="2.60.260.20">
    <property type="entry name" value="Urease metallochaperone UreE, N-terminal domain"/>
    <property type="match status" value="2"/>
</dbReference>
<dbReference type="GO" id="GO:0051082">
    <property type="term" value="F:unfolded protein binding"/>
    <property type="evidence" value="ECO:0007669"/>
    <property type="project" value="InterPro"/>
</dbReference>
<feature type="domain" description="J" evidence="2">
    <location>
        <begin position="4"/>
        <end position="71"/>
    </location>
</feature>
<keyword evidence="4" id="KW-1185">Reference proteome</keyword>
<dbReference type="Gene3D" id="1.10.287.110">
    <property type="entry name" value="DnaJ domain"/>
    <property type="match status" value="1"/>
</dbReference>
<evidence type="ECO:0000313" key="4">
    <source>
        <dbReference type="Proteomes" id="UP001159364"/>
    </source>
</evidence>
<evidence type="ECO:0000256" key="1">
    <source>
        <dbReference type="ARBA" id="ARBA00023186"/>
    </source>
</evidence>
<dbReference type="InterPro" id="IPR001623">
    <property type="entry name" value="DnaJ_domain"/>
</dbReference>
<accession>A0AAV8SMQ6</accession>
<organism evidence="3 4">
    <name type="scientific">Erythroxylum novogranatense</name>
    <dbReference type="NCBI Taxonomy" id="1862640"/>
    <lineage>
        <taxon>Eukaryota</taxon>
        <taxon>Viridiplantae</taxon>
        <taxon>Streptophyta</taxon>
        <taxon>Embryophyta</taxon>
        <taxon>Tracheophyta</taxon>
        <taxon>Spermatophyta</taxon>
        <taxon>Magnoliopsida</taxon>
        <taxon>eudicotyledons</taxon>
        <taxon>Gunneridae</taxon>
        <taxon>Pentapetalae</taxon>
        <taxon>rosids</taxon>
        <taxon>fabids</taxon>
        <taxon>Malpighiales</taxon>
        <taxon>Erythroxylaceae</taxon>
        <taxon>Erythroxylum</taxon>
    </lineage>
</organism>
<comment type="caution">
    <text evidence="3">The sequence shown here is derived from an EMBL/GenBank/DDBJ whole genome shotgun (WGS) entry which is preliminary data.</text>
</comment>
<dbReference type="GO" id="GO:0006457">
    <property type="term" value="P:protein folding"/>
    <property type="evidence" value="ECO:0007669"/>
    <property type="project" value="InterPro"/>
</dbReference>
<dbReference type="PANTHER" id="PTHR24078">
    <property type="entry name" value="DNAJ HOMOLOG SUBFAMILY C MEMBER"/>
    <property type="match status" value="1"/>
</dbReference>
<dbReference type="GO" id="GO:0051087">
    <property type="term" value="F:protein-folding chaperone binding"/>
    <property type="evidence" value="ECO:0007669"/>
    <property type="project" value="TreeGrafter"/>
</dbReference>
<dbReference type="PANTHER" id="PTHR24078:SF524">
    <property type="entry name" value="DNAJ HEAT SHOCK FAMILY PROTEIN"/>
    <property type="match status" value="1"/>
</dbReference>
<dbReference type="SUPFAM" id="SSF49493">
    <property type="entry name" value="HSP40/DnaJ peptide-binding domain"/>
    <property type="match status" value="2"/>
</dbReference>